<proteinExistence type="predicted"/>
<feature type="region of interest" description="Disordered" evidence="1">
    <location>
        <begin position="1"/>
        <end position="37"/>
    </location>
</feature>
<dbReference type="InterPro" id="IPR049790">
    <property type="entry name" value="Rv3655c/TadE"/>
</dbReference>
<gene>
    <name evidence="2" type="ORF">HNR09_001095</name>
</gene>
<feature type="region of interest" description="Disordered" evidence="1">
    <location>
        <begin position="140"/>
        <end position="161"/>
    </location>
</feature>
<evidence type="ECO:0000313" key="2">
    <source>
        <dbReference type="EMBL" id="NYJ77684.1"/>
    </source>
</evidence>
<organism evidence="2 3">
    <name type="scientific">Nesterenkonia xinjiangensis</name>
    <dbReference type="NCBI Taxonomy" id="225327"/>
    <lineage>
        <taxon>Bacteria</taxon>
        <taxon>Bacillati</taxon>
        <taxon>Actinomycetota</taxon>
        <taxon>Actinomycetes</taxon>
        <taxon>Micrococcales</taxon>
        <taxon>Micrococcaceae</taxon>
        <taxon>Nesterenkonia</taxon>
    </lineage>
</organism>
<accession>A0A7Z0GKI5</accession>
<dbReference type="NCBIfam" id="NF041390">
    <property type="entry name" value="TadE_Rv3655c"/>
    <property type="match status" value="1"/>
</dbReference>
<comment type="caution">
    <text evidence="2">The sequence shown here is derived from an EMBL/GenBank/DDBJ whole genome shotgun (WGS) entry which is preliminary data.</text>
</comment>
<evidence type="ECO:0000256" key="1">
    <source>
        <dbReference type="SAM" id="MobiDB-lite"/>
    </source>
</evidence>
<protein>
    <submittedName>
        <fullName evidence="2">Flp pilus assembly protein TadG</fullName>
    </submittedName>
</protein>
<evidence type="ECO:0000313" key="3">
    <source>
        <dbReference type="Proteomes" id="UP000535437"/>
    </source>
</evidence>
<dbReference type="AlphaFoldDB" id="A0A7Z0GKI5"/>
<dbReference type="Proteomes" id="UP000535437">
    <property type="component" value="Unassembled WGS sequence"/>
</dbReference>
<dbReference type="RefSeq" id="WP_179541133.1">
    <property type="nucleotide sequence ID" value="NZ_BAAALL010000002.1"/>
</dbReference>
<name>A0A7Z0GKI5_9MICC</name>
<sequence>MPAEEQIVAAPEGPAPSVRGQQRRVRRSPLADERRAEDGGVSAEFAAALPAVVLVLGLLLSLGMHAAAQVSLEGGARAAARELARGESESSAVEAAQRISGESIHVATASEGEYARVTLTRQVRLLGLVEISAEQTAAAVARVEQPAPRPPSGRSAQGDRS</sequence>
<reference evidence="2 3" key="1">
    <citation type="submission" date="2020-07" db="EMBL/GenBank/DDBJ databases">
        <title>Sequencing the genomes of 1000 actinobacteria strains.</title>
        <authorList>
            <person name="Klenk H.-P."/>
        </authorList>
    </citation>
    <scope>NUCLEOTIDE SEQUENCE [LARGE SCALE GENOMIC DNA]</scope>
    <source>
        <strain evidence="2 3">DSM 15475</strain>
    </source>
</reference>
<dbReference type="EMBL" id="JACCFY010000001">
    <property type="protein sequence ID" value="NYJ77684.1"/>
    <property type="molecule type" value="Genomic_DNA"/>
</dbReference>
<keyword evidence="3" id="KW-1185">Reference proteome</keyword>